<feature type="binding site" evidence="12">
    <location>
        <position position="204"/>
    </location>
    <ligand>
        <name>Mn(2+)</name>
        <dbReference type="ChEBI" id="CHEBI:29035"/>
    </ligand>
</feature>
<dbReference type="GO" id="GO:0003852">
    <property type="term" value="F:2-isopropylmalate synthase activity"/>
    <property type="evidence" value="ECO:0007669"/>
    <property type="project" value="UniProtKB-UniRule"/>
</dbReference>
<dbReference type="InterPro" id="IPR036230">
    <property type="entry name" value="LeuA_allosteric_dom_sf"/>
</dbReference>
<keyword evidence="5 12" id="KW-0432">Leucine biosynthesis</keyword>
<dbReference type="PANTHER" id="PTHR10277:SF9">
    <property type="entry name" value="2-ISOPROPYLMALATE SYNTHASE 1, CHLOROPLASTIC-RELATED"/>
    <property type="match status" value="1"/>
</dbReference>
<comment type="cofactor">
    <cofactor evidence="12">
        <name>Mn(2+)</name>
        <dbReference type="ChEBI" id="CHEBI:29035"/>
    </cofactor>
</comment>
<feature type="domain" description="Pyruvate carboxyltransferase" evidence="13">
    <location>
        <begin position="5"/>
        <end position="267"/>
    </location>
</feature>
<evidence type="ECO:0000259" key="13">
    <source>
        <dbReference type="PROSITE" id="PS50991"/>
    </source>
</evidence>
<dbReference type="GO" id="GO:0009098">
    <property type="term" value="P:L-leucine biosynthetic process"/>
    <property type="evidence" value="ECO:0007669"/>
    <property type="project" value="UniProtKB-UniRule"/>
</dbReference>
<dbReference type="InterPro" id="IPR013709">
    <property type="entry name" value="2-isopropylmalate_synth_dimer"/>
</dbReference>
<evidence type="ECO:0000256" key="2">
    <source>
        <dbReference type="ARBA" id="ARBA00009396"/>
    </source>
</evidence>
<evidence type="ECO:0000256" key="4">
    <source>
        <dbReference type="ARBA" id="ARBA00018198"/>
    </source>
</evidence>
<keyword evidence="7 12" id="KW-0028">Amino-acid biosynthesis</keyword>
<comment type="function">
    <text evidence="12">Catalyzes the condensation of the acetyl group of acetyl-CoA with 3-methyl-2-oxobutanoate (2-ketoisovalerate) to form 3-carboxy-3-hydroxy-4-methylpentanoate (2-isopropylmalate).</text>
</comment>
<dbReference type="Pfam" id="PF08502">
    <property type="entry name" value="LeuA_dimer"/>
    <property type="match status" value="1"/>
</dbReference>
<dbReference type="UniPathway" id="UPA00048">
    <property type="reaction ID" value="UER00070"/>
</dbReference>
<protein>
    <recommendedName>
        <fullName evidence="4 12">2-isopropylmalate synthase</fullName>
        <ecNumber evidence="3 12">2.3.3.13</ecNumber>
    </recommendedName>
    <alternativeName>
        <fullName evidence="12">Alpha-IPM synthase</fullName>
    </alternativeName>
    <alternativeName>
        <fullName evidence="12">Alpha-isopropylmalate synthase</fullName>
    </alternativeName>
</protein>
<evidence type="ECO:0000313" key="15">
    <source>
        <dbReference type="Proteomes" id="UP000265882"/>
    </source>
</evidence>
<dbReference type="InterPro" id="IPR054691">
    <property type="entry name" value="LeuA/HCS_post-cat"/>
</dbReference>
<evidence type="ECO:0000256" key="3">
    <source>
        <dbReference type="ARBA" id="ARBA00012973"/>
    </source>
</evidence>
<dbReference type="GO" id="GO:0030145">
    <property type="term" value="F:manganese ion binding"/>
    <property type="evidence" value="ECO:0007669"/>
    <property type="project" value="UniProtKB-UniRule"/>
</dbReference>
<dbReference type="CDD" id="cd07940">
    <property type="entry name" value="DRE_TIM_IPMS"/>
    <property type="match status" value="1"/>
</dbReference>
<dbReference type="PROSITE" id="PS00815">
    <property type="entry name" value="AIPM_HOMOCIT_SYNTH_1"/>
    <property type="match status" value="1"/>
</dbReference>
<evidence type="ECO:0000256" key="10">
    <source>
        <dbReference type="ARBA" id="ARBA00023211"/>
    </source>
</evidence>
<dbReference type="PROSITE" id="PS00816">
    <property type="entry name" value="AIPM_HOMOCIT_SYNTH_2"/>
    <property type="match status" value="1"/>
</dbReference>
<comment type="similarity">
    <text evidence="2 12">Belongs to the alpha-IPM synthase/homocitrate synthase family. LeuA type 1 subfamily.</text>
</comment>
<evidence type="ECO:0000256" key="5">
    <source>
        <dbReference type="ARBA" id="ARBA00022430"/>
    </source>
</evidence>
<organism evidence="14 15">
    <name type="scientific">Abyssobacteria bacterium (strain SURF_5)</name>
    <dbReference type="NCBI Taxonomy" id="2093360"/>
    <lineage>
        <taxon>Bacteria</taxon>
        <taxon>Pseudomonadati</taxon>
        <taxon>Candidatus Hydrogenedentota</taxon>
        <taxon>Candidatus Abyssobacteria</taxon>
    </lineage>
</organism>
<dbReference type="Gene3D" id="3.30.160.270">
    <property type="match status" value="1"/>
</dbReference>
<accession>A0A3A4NE75</accession>
<proteinExistence type="inferred from homology"/>
<comment type="catalytic activity">
    <reaction evidence="12">
        <text>3-methyl-2-oxobutanoate + acetyl-CoA + H2O = (2S)-2-isopropylmalate + CoA + H(+)</text>
        <dbReference type="Rhea" id="RHEA:21524"/>
        <dbReference type="ChEBI" id="CHEBI:1178"/>
        <dbReference type="ChEBI" id="CHEBI:11851"/>
        <dbReference type="ChEBI" id="CHEBI:15377"/>
        <dbReference type="ChEBI" id="CHEBI:15378"/>
        <dbReference type="ChEBI" id="CHEBI:57287"/>
        <dbReference type="ChEBI" id="CHEBI:57288"/>
        <dbReference type="EC" id="2.3.3.13"/>
    </reaction>
</comment>
<keyword evidence="6 12" id="KW-0963">Cytoplasm</keyword>
<dbReference type="EMBL" id="QZKU01000122">
    <property type="protein sequence ID" value="RJP17045.1"/>
    <property type="molecule type" value="Genomic_DNA"/>
</dbReference>
<keyword evidence="10 12" id="KW-0464">Manganese</keyword>
<comment type="caution">
    <text evidence="14">The sequence shown here is derived from an EMBL/GenBank/DDBJ whole genome shotgun (WGS) entry which is preliminary data.</text>
</comment>
<evidence type="ECO:0000256" key="12">
    <source>
        <dbReference type="HAMAP-Rule" id="MF_01025"/>
    </source>
</evidence>
<evidence type="ECO:0000256" key="9">
    <source>
        <dbReference type="ARBA" id="ARBA00022723"/>
    </source>
</evidence>
<dbReference type="AlphaFoldDB" id="A0A3A4NE75"/>
<dbReference type="GO" id="GO:0003985">
    <property type="term" value="F:acetyl-CoA C-acetyltransferase activity"/>
    <property type="evidence" value="ECO:0007669"/>
    <property type="project" value="UniProtKB-UniRule"/>
</dbReference>
<keyword evidence="11 12" id="KW-0100">Branched-chain amino acid biosynthesis</keyword>
<dbReference type="FunFam" id="3.30.160.270:FF:000001">
    <property type="entry name" value="2-isopropylmalate synthase"/>
    <property type="match status" value="1"/>
</dbReference>
<evidence type="ECO:0000313" key="14">
    <source>
        <dbReference type="EMBL" id="RJP17045.1"/>
    </source>
</evidence>
<evidence type="ECO:0000256" key="1">
    <source>
        <dbReference type="ARBA" id="ARBA00004689"/>
    </source>
</evidence>
<gene>
    <name evidence="12" type="primary">leuA</name>
    <name evidence="14" type="ORF">C4520_17740</name>
</gene>
<dbReference type="NCBIfam" id="TIGR00973">
    <property type="entry name" value="leuA_bact"/>
    <property type="match status" value="1"/>
</dbReference>
<dbReference type="Gene3D" id="1.10.238.260">
    <property type="match status" value="1"/>
</dbReference>
<feature type="region of interest" description="Regulatory domain" evidence="12">
    <location>
        <begin position="391"/>
        <end position="509"/>
    </location>
</feature>
<dbReference type="SMART" id="SM00917">
    <property type="entry name" value="LeuA_dimer"/>
    <property type="match status" value="1"/>
</dbReference>
<dbReference type="InterPro" id="IPR002034">
    <property type="entry name" value="AIPM/Hcit_synth_CS"/>
</dbReference>
<dbReference type="PANTHER" id="PTHR10277">
    <property type="entry name" value="HOMOCITRATE SYNTHASE-RELATED"/>
    <property type="match status" value="1"/>
</dbReference>
<reference evidence="14 15" key="1">
    <citation type="journal article" date="2017" name="ISME J.">
        <title>Energy and carbon metabolisms in a deep terrestrial subsurface fluid microbial community.</title>
        <authorList>
            <person name="Momper L."/>
            <person name="Jungbluth S.P."/>
            <person name="Lee M.D."/>
            <person name="Amend J.P."/>
        </authorList>
    </citation>
    <scope>NUCLEOTIDE SEQUENCE [LARGE SCALE GENOMIC DNA]</scope>
    <source>
        <strain evidence="14">SURF_5</strain>
    </source>
</reference>
<dbReference type="NCBIfam" id="NF002086">
    <property type="entry name" value="PRK00915.1-3"/>
    <property type="match status" value="1"/>
</dbReference>
<dbReference type="EC" id="2.3.3.13" evidence="3 12"/>
<dbReference type="Proteomes" id="UP000265882">
    <property type="component" value="Unassembled WGS sequence"/>
</dbReference>
<evidence type="ECO:0000256" key="6">
    <source>
        <dbReference type="ARBA" id="ARBA00022490"/>
    </source>
</evidence>
<feature type="binding site" evidence="12">
    <location>
        <position position="238"/>
    </location>
    <ligand>
        <name>Mn(2+)</name>
        <dbReference type="ChEBI" id="CHEBI:29035"/>
    </ligand>
</feature>
<keyword evidence="9 12" id="KW-0479">Metal-binding</keyword>
<comment type="subunit">
    <text evidence="12">Homodimer.</text>
</comment>
<dbReference type="PROSITE" id="PS50991">
    <property type="entry name" value="PYR_CT"/>
    <property type="match status" value="1"/>
</dbReference>
<keyword evidence="8 12" id="KW-0808">Transferase</keyword>
<dbReference type="HAMAP" id="MF_01025">
    <property type="entry name" value="LeuA_type1"/>
    <property type="match status" value="1"/>
</dbReference>
<name>A0A3A4NE75_ABYX5</name>
<dbReference type="GO" id="GO:0005737">
    <property type="term" value="C:cytoplasm"/>
    <property type="evidence" value="ECO:0007669"/>
    <property type="project" value="UniProtKB-UniRule"/>
</dbReference>
<dbReference type="InterPro" id="IPR050073">
    <property type="entry name" value="2-IPM_HCS-like"/>
</dbReference>
<sequence length="509" mass="55361">MGEQIYIFDTTLRDGEQSPGAAMTIDEKIRMALQLEKLGVDVLEAGFPIASRGELESVRKIAGTIKRAAVAGLARTNKADIDAAWEAIKEAARPRIHVFIATSDIHLKHKLRKTREQVLEDAVGAVTYARRFTGDVEFSCEDATRSDADYLCQILRAVIDAGATVVNVPDTVGYAIPAEIGALFRKIREGVPNIDRAILSTHCHNDLGMAVANSLAAVRFGARQVECTINGIGERAGNAALEEIVMALRTREDQLPFYTGINSQEIYRTSKLLSTLTGLVIPRNKPIVGKNAFAHESGVHQDGVIKQALTYEIMTPESVGVPQSSIVLGKHSGKHGLSARCEAIGFKLNDEQLKEVYNKFIDLADKKKEVGDEDLMAIVEDVLDLVEEVYVLEYLQTTSGSNTKATATVQLRKNGDSVLDSAVGDGPVDAAYKTIERITGVAGRLLEYSINAVTIGKDAMGEAFVKVRFQEDSVTGHGLSTDIIEASAKAFLNALNKWLSLQNRNNHKK</sequence>
<keyword evidence="14" id="KW-0012">Acyltransferase</keyword>
<evidence type="ECO:0000256" key="8">
    <source>
        <dbReference type="ARBA" id="ARBA00022679"/>
    </source>
</evidence>
<feature type="binding site" evidence="12">
    <location>
        <position position="202"/>
    </location>
    <ligand>
        <name>Mn(2+)</name>
        <dbReference type="ChEBI" id="CHEBI:29035"/>
    </ligand>
</feature>
<dbReference type="Pfam" id="PF00682">
    <property type="entry name" value="HMGL-like"/>
    <property type="match status" value="1"/>
</dbReference>
<dbReference type="Pfam" id="PF22617">
    <property type="entry name" value="HCS_D2"/>
    <property type="match status" value="1"/>
</dbReference>
<dbReference type="InterPro" id="IPR013785">
    <property type="entry name" value="Aldolase_TIM"/>
</dbReference>
<feature type="binding site" evidence="12">
    <location>
        <position position="14"/>
    </location>
    <ligand>
        <name>Mn(2+)</name>
        <dbReference type="ChEBI" id="CHEBI:29035"/>
    </ligand>
</feature>
<dbReference type="Gene3D" id="3.20.20.70">
    <property type="entry name" value="Aldolase class I"/>
    <property type="match status" value="1"/>
</dbReference>
<evidence type="ECO:0000256" key="11">
    <source>
        <dbReference type="ARBA" id="ARBA00023304"/>
    </source>
</evidence>
<dbReference type="SUPFAM" id="SSF51569">
    <property type="entry name" value="Aldolase"/>
    <property type="match status" value="1"/>
</dbReference>
<dbReference type="FunFam" id="1.10.238.260:FF:000001">
    <property type="entry name" value="2-isopropylmalate synthase"/>
    <property type="match status" value="1"/>
</dbReference>
<dbReference type="InterPro" id="IPR000891">
    <property type="entry name" value="PYR_CT"/>
</dbReference>
<dbReference type="FunFam" id="3.20.20.70:FF:000010">
    <property type="entry name" value="2-isopropylmalate synthase"/>
    <property type="match status" value="1"/>
</dbReference>
<dbReference type="NCBIfam" id="NF002085">
    <property type="entry name" value="PRK00915.1-2"/>
    <property type="match status" value="1"/>
</dbReference>
<dbReference type="InterPro" id="IPR005671">
    <property type="entry name" value="LeuA_bact_synth"/>
</dbReference>
<evidence type="ECO:0000256" key="7">
    <source>
        <dbReference type="ARBA" id="ARBA00022605"/>
    </source>
</evidence>
<comment type="pathway">
    <text evidence="1 12">Amino-acid biosynthesis; L-leucine biosynthesis; L-leucine from 3-methyl-2-oxobutanoate: step 1/4.</text>
</comment>
<dbReference type="SUPFAM" id="SSF110921">
    <property type="entry name" value="2-isopropylmalate synthase LeuA, allosteric (dimerisation) domain"/>
    <property type="match status" value="1"/>
</dbReference>